<dbReference type="EMBL" id="VOIH02000002">
    <property type="protein sequence ID" value="KAF3453775.1"/>
    <property type="molecule type" value="Genomic_DNA"/>
</dbReference>
<comment type="caution">
    <text evidence="2">The sequence shown here is derived from an EMBL/GenBank/DDBJ whole genome shotgun (WGS) entry which is preliminary data.</text>
</comment>
<evidence type="ECO:0000313" key="3">
    <source>
        <dbReference type="Proteomes" id="UP000796880"/>
    </source>
</evidence>
<organism evidence="2 3">
    <name type="scientific">Rhamnella rubrinervis</name>
    <dbReference type="NCBI Taxonomy" id="2594499"/>
    <lineage>
        <taxon>Eukaryota</taxon>
        <taxon>Viridiplantae</taxon>
        <taxon>Streptophyta</taxon>
        <taxon>Embryophyta</taxon>
        <taxon>Tracheophyta</taxon>
        <taxon>Spermatophyta</taxon>
        <taxon>Magnoliopsida</taxon>
        <taxon>eudicotyledons</taxon>
        <taxon>Gunneridae</taxon>
        <taxon>Pentapetalae</taxon>
        <taxon>rosids</taxon>
        <taxon>fabids</taxon>
        <taxon>Rosales</taxon>
        <taxon>Rhamnaceae</taxon>
        <taxon>rhamnoid group</taxon>
        <taxon>Rhamneae</taxon>
        <taxon>Rhamnella</taxon>
    </lineage>
</organism>
<feature type="compositionally biased region" description="Basic and acidic residues" evidence="1">
    <location>
        <begin position="31"/>
        <end position="46"/>
    </location>
</feature>
<keyword evidence="3" id="KW-1185">Reference proteome</keyword>
<reference evidence="2" key="1">
    <citation type="submission" date="2020-03" db="EMBL/GenBank/DDBJ databases">
        <title>A high-quality chromosome-level genome assembly of a woody plant with both climbing and erect habits, Rhamnella rubrinervis.</title>
        <authorList>
            <person name="Lu Z."/>
            <person name="Yang Y."/>
            <person name="Zhu X."/>
            <person name="Sun Y."/>
        </authorList>
    </citation>
    <scope>NUCLEOTIDE SEQUENCE</scope>
    <source>
        <strain evidence="2">BYM</strain>
        <tissue evidence="2">Leaf</tissue>
    </source>
</reference>
<name>A0A8K0HJX0_9ROSA</name>
<feature type="region of interest" description="Disordered" evidence="1">
    <location>
        <begin position="271"/>
        <end position="330"/>
    </location>
</feature>
<sequence>MCRKSWRSEGRCRWLQEVKGRSWQPQGSRRKLPEVQRKLLRSEGSRGGRGSRRGLQEVANGRSRPEGQRKSGKGRRSRRWKRRAEVGLRAEKVAQLSKKQVQVRGCCRSSAGSFTMPSWRAAGHTWWSRKMSGGRRNLPDAVGLPGGRRRVVHAVVKIGSRRGYRKSRAIGSRAEAALGWAEGRRKSAAGRVAWEAAGMTLAESHVMPGGRGVVDAPSGRGSWIWRAVEVAGSGRRSHVGQRKLVRGCEAGAGPEEAGGRAVGVVVKARGSRAEGQMKSAEVQRKMAGGEEAGRRRKLVSRAQGQREAEKRHSERSEEVAEVRSEDAGGHGDCLRGHMGFGLEHCMGCLAATRWRSGVSPVGRTVGSSKPGEPGPKSTVGRSLDPAGSYLRVVRKPLARSEMLASGQRKSPEAAQWLARKAAGSRAETVSYCCRSEAVYRRKRGSCRKFAGKDEEVVRKMGRSWLRGQAKLAGGRRKMT</sequence>
<proteinExistence type="predicted"/>
<evidence type="ECO:0000313" key="2">
    <source>
        <dbReference type="EMBL" id="KAF3453775.1"/>
    </source>
</evidence>
<dbReference type="AlphaFoldDB" id="A0A8K0HJX0"/>
<feature type="region of interest" description="Disordered" evidence="1">
    <location>
        <begin position="20"/>
        <end position="84"/>
    </location>
</feature>
<feature type="region of interest" description="Disordered" evidence="1">
    <location>
        <begin position="360"/>
        <end position="384"/>
    </location>
</feature>
<feature type="compositionally biased region" description="Basic residues" evidence="1">
    <location>
        <begin position="70"/>
        <end position="82"/>
    </location>
</feature>
<accession>A0A8K0HJX0</accession>
<dbReference type="Proteomes" id="UP000796880">
    <property type="component" value="Unassembled WGS sequence"/>
</dbReference>
<feature type="compositionally biased region" description="Basic and acidic residues" evidence="1">
    <location>
        <begin position="281"/>
        <end position="293"/>
    </location>
</feature>
<gene>
    <name evidence="2" type="ORF">FNV43_RR04216</name>
</gene>
<feature type="compositionally biased region" description="Basic and acidic residues" evidence="1">
    <location>
        <begin position="304"/>
        <end position="330"/>
    </location>
</feature>
<protein>
    <submittedName>
        <fullName evidence="2">Uncharacterized protein</fullName>
    </submittedName>
</protein>
<evidence type="ECO:0000256" key="1">
    <source>
        <dbReference type="SAM" id="MobiDB-lite"/>
    </source>
</evidence>